<dbReference type="GO" id="GO:0071111">
    <property type="term" value="F:cyclic-guanylate-specific phosphodiesterase activity"/>
    <property type="evidence" value="ECO:0007669"/>
    <property type="project" value="InterPro"/>
</dbReference>
<dbReference type="EMBL" id="VWPK01000041">
    <property type="protein sequence ID" value="KAA5609915.1"/>
    <property type="molecule type" value="Genomic_DNA"/>
</dbReference>
<dbReference type="InterPro" id="IPR035919">
    <property type="entry name" value="EAL_sf"/>
</dbReference>
<gene>
    <name evidence="2" type="ORF">F1189_21720</name>
</gene>
<dbReference type="InterPro" id="IPR050706">
    <property type="entry name" value="Cyclic-di-GMP_PDE-like"/>
</dbReference>
<dbReference type="SMART" id="SM00052">
    <property type="entry name" value="EAL"/>
    <property type="match status" value="1"/>
</dbReference>
<dbReference type="AlphaFoldDB" id="A0A5M6IR12"/>
<organism evidence="2 3">
    <name type="scientific">Rhodovastum atsumiense</name>
    <dbReference type="NCBI Taxonomy" id="504468"/>
    <lineage>
        <taxon>Bacteria</taxon>
        <taxon>Pseudomonadati</taxon>
        <taxon>Pseudomonadota</taxon>
        <taxon>Alphaproteobacteria</taxon>
        <taxon>Acetobacterales</taxon>
        <taxon>Acetobacteraceae</taxon>
        <taxon>Rhodovastum</taxon>
    </lineage>
</organism>
<dbReference type="InterPro" id="IPR001633">
    <property type="entry name" value="EAL_dom"/>
</dbReference>
<comment type="caution">
    <text evidence="2">The sequence shown here is derived from an EMBL/GenBank/DDBJ whole genome shotgun (WGS) entry which is preliminary data.</text>
</comment>
<dbReference type="Gene3D" id="3.20.20.450">
    <property type="entry name" value="EAL domain"/>
    <property type="match status" value="1"/>
</dbReference>
<dbReference type="PANTHER" id="PTHR33121">
    <property type="entry name" value="CYCLIC DI-GMP PHOSPHODIESTERASE PDEF"/>
    <property type="match status" value="1"/>
</dbReference>
<dbReference type="RefSeq" id="WP_150042982.1">
    <property type="nucleotide sequence ID" value="NZ_OW485601.1"/>
</dbReference>
<reference evidence="2 3" key="1">
    <citation type="submission" date="2019-09" db="EMBL/GenBank/DDBJ databases">
        <title>Genome sequence of Rhodovastum atsumiense, a diverse member of the Acetobacteraceae family of non-sulfur purple photosynthetic bacteria.</title>
        <authorList>
            <person name="Meyer T."/>
            <person name="Kyndt J."/>
        </authorList>
    </citation>
    <scope>NUCLEOTIDE SEQUENCE [LARGE SCALE GENOMIC DNA]</scope>
    <source>
        <strain evidence="2 3">DSM 21279</strain>
    </source>
</reference>
<protein>
    <submittedName>
        <fullName evidence="2">EAL domain-containing protein</fullName>
    </submittedName>
</protein>
<dbReference type="CDD" id="cd01948">
    <property type="entry name" value="EAL"/>
    <property type="match status" value="1"/>
</dbReference>
<dbReference type="Proteomes" id="UP000325255">
    <property type="component" value="Unassembled WGS sequence"/>
</dbReference>
<sequence>MTGEPEGTATTALLMLSGNAGWIETARAQAACLGLTRFRAVETAAEAATLLSGNRSYSHLLMDTAAAGPLLADLIDMTVGEAASQTTTVLLASADGPFRLPCPRSRLRVIDTRGDGWLAHALASQSAEAACAADVPISQLLATLKNGGLQARYQPVVCIADGRPAGIEVLARLDHPELGTLAPDSFVPPIETAGFAWDLAQGVAACALRDWRGDALARLGLRLTLNAPLEVLLRPDAFDRIEALRGEQGIAAARIVVELTETCPVTDPAPLGRVLTRLRAAGYGLAMDDVGPSMRNHEELMGLPFTILKLDKHVVRDSATDPHAARFLEGAVTAAHGAGMKVIAEGVEDVATWNRMAALAVDAAQGFLIARPLPAAIVPIWHAAWCQKRIPA</sequence>
<evidence type="ECO:0000313" key="2">
    <source>
        <dbReference type="EMBL" id="KAA5609915.1"/>
    </source>
</evidence>
<keyword evidence="3" id="KW-1185">Reference proteome</keyword>
<evidence type="ECO:0000259" key="1">
    <source>
        <dbReference type="PROSITE" id="PS50883"/>
    </source>
</evidence>
<feature type="domain" description="EAL" evidence="1">
    <location>
        <begin position="133"/>
        <end position="386"/>
    </location>
</feature>
<dbReference type="OrthoDB" id="7245672at2"/>
<accession>A0A5M6IR12</accession>
<dbReference type="Pfam" id="PF00563">
    <property type="entry name" value="EAL"/>
    <property type="match status" value="1"/>
</dbReference>
<dbReference type="SUPFAM" id="SSF141868">
    <property type="entry name" value="EAL domain-like"/>
    <property type="match status" value="1"/>
</dbReference>
<name>A0A5M6IR12_9PROT</name>
<evidence type="ECO:0000313" key="3">
    <source>
        <dbReference type="Proteomes" id="UP000325255"/>
    </source>
</evidence>
<dbReference type="PANTHER" id="PTHR33121:SF79">
    <property type="entry name" value="CYCLIC DI-GMP PHOSPHODIESTERASE PDED-RELATED"/>
    <property type="match status" value="1"/>
</dbReference>
<proteinExistence type="predicted"/>
<dbReference type="PROSITE" id="PS50883">
    <property type="entry name" value="EAL"/>
    <property type="match status" value="1"/>
</dbReference>